<evidence type="ECO:0000256" key="2">
    <source>
        <dbReference type="ARBA" id="ARBA00009643"/>
    </source>
</evidence>
<dbReference type="Proteomes" id="UP001186944">
    <property type="component" value="Unassembled WGS sequence"/>
</dbReference>
<organism evidence="12 13">
    <name type="scientific">Pinctada imbricata</name>
    <name type="common">Atlantic pearl-oyster</name>
    <name type="synonym">Pinctada martensii</name>
    <dbReference type="NCBI Taxonomy" id="66713"/>
    <lineage>
        <taxon>Eukaryota</taxon>
        <taxon>Metazoa</taxon>
        <taxon>Spiralia</taxon>
        <taxon>Lophotrochozoa</taxon>
        <taxon>Mollusca</taxon>
        <taxon>Bivalvia</taxon>
        <taxon>Autobranchia</taxon>
        <taxon>Pteriomorphia</taxon>
        <taxon>Pterioida</taxon>
        <taxon>Pterioidea</taxon>
        <taxon>Pteriidae</taxon>
        <taxon>Pinctada</taxon>
    </lineage>
</organism>
<dbReference type="GO" id="GO:0000139">
    <property type="term" value="C:Golgi membrane"/>
    <property type="evidence" value="ECO:0007669"/>
    <property type="project" value="UniProtKB-SubCell"/>
</dbReference>
<gene>
    <name evidence="12" type="ORF">FSP39_009416</name>
</gene>
<evidence type="ECO:0000313" key="12">
    <source>
        <dbReference type="EMBL" id="KAK3090133.1"/>
    </source>
</evidence>
<dbReference type="PANTHER" id="PTHR28652:SF2">
    <property type="entry name" value="TRANSMEMBRANE PROTEIN 59-LIKE PROTEIN"/>
    <property type="match status" value="1"/>
</dbReference>
<feature type="transmembrane region" description="Helical" evidence="10">
    <location>
        <begin position="249"/>
        <end position="270"/>
    </location>
</feature>
<accession>A0AA89BWN0</accession>
<feature type="region of interest" description="Disordered" evidence="9">
    <location>
        <begin position="200"/>
        <end position="226"/>
    </location>
</feature>
<evidence type="ECO:0000256" key="8">
    <source>
        <dbReference type="ARBA" id="ARBA00023180"/>
    </source>
</evidence>
<dbReference type="EMBL" id="VSWD01000010">
    <property type="protein sequence ID" value="KAK3090133.1"/>
    <property type="molecule type" value="Genomic_DNA"/>
</dbReference>
<keyword evidence="5 10" id="KW-1133">Transmembrane helix</keyword>
<comment type="caution">
    <text evidence="12">The sequence shown here is derived from an EMBL/GenBank/DDBJ whole genome shotgun (WGS) entry which is preliminary data.</text>
</comment>
<dbReference type="PANTHER" id="PTHR28652">
    <property type="entry name" value="TRANSMEMBRANE PROTEIN 59-LIKE PROTEIN"/>
    <property type="match status" value="1"/>
</dbReference>
<evidence type="ECO:0000256" key="9">
    <source>
        <dbReference type="SAM" id="MobiDB-lite"/>
    </source>
</evidence>
<evidence type="ECO:0000256" key="3">
    <source>
        <dbReference type="ARBA" id="ARBA00022692"/>
    </source>
</evidence>
<sequence>MAKILQLLTVTSILFVVRGIGVFDRVLDDISSCVEACSNTYSPHTYEKGYLLDACKRGCRFFSIMEFVYCNHNSLNLTQQGCKASCEEAYSNKTDELDSCKFGCNSQIPHVIQQQKEDEQYEQNIHMLYPLMYIHNVYSNMIDKMYQGMSVRWSFYMQADNGKVVVMKTQPQLYAEIDNMEFEDDLNTANYLETNLEPFDRSATPDVQNSQLSGFHDDSEELSLDATDRRTSSDWLSCVSRKTGIPRELLSLLLLASAVMMIWLCLSALATSPDHWVKAEPQKLSINGDLEYLRELETKGLKLSFPQESEEAGPLPIKINVHRI</sequence>
<keyword evidence="6" id="KW-0333">Golgi apparatus</keyword>
<name>A0AA89BWN0_PINIB</name>
<evidence type="ECO:0000313" key="13">
    <source>
        <dbReference type="Proteomes" id="UP001186944"/>
    </source>
</evidence>
<comment type="similarity">
    <text evidence="2">Belongs to the TMEM59 family.</text>
</comment>
<comment type="subcellular location">
    <subcellularLocation>
        <location evidence="1">Golgi apparatus membrane</location>
        <topology evidence="1">Single-pass type I membrane protein</topology>
    </subcellularLocation>
</comment>
<evidence type="ECO:0000256" key="7">
    <source>
        <dbReference type="ARBA" id="ARBA00023136"/>
    </source>
</evidence>
<evidence type="ECO:0000256" key="6">
    <source>
        <dbReference type="ARBA" id="ARBA00023034"/>
    </source>
</evidence>
<keyword evidence="3 10" id="KW-0812">Transmembrane</keyword>
<evidence type="ECO:0000256" key="5">
    <source>
        <dbReference type="ARBA" id="ARBA00022989"/>
    </source>
</evidence>
<keyword evidence="4 11" id="KW-0732">Signal</keyword>
<feature type="signal peptide" evidence="11">
    <location>
        <begin position="1"/>
        <end position="19"/>
    </location>
</feature>
<keyword evidence="13" id="KW-1185">Reference proteome</keyword>
<dbReference type="InterPro" id="IPR022065">
    <property type="entry name" value="Uncharacterised_TMEM59"/>
</dbReference>
<evidence type="ECO:0000256" key="10">
    <source>
        <dbReference type="SAM" id="Phobius"/>
    </source>
</evidence>
<reference evidence="12" key="1">
    <citation type="submission" date="2019-08" db="EMBL/GenBank/DDBJ databases">
        <title>The improved chromosome-level genome for the pearl oyster Pinctada fucata martensii using PacBio sequencing and Hi-C.</title>
        <authorList>
            <person name="Zheng Z."/>
        </authorList>
    </citation>
    <scope>NUCLEOTIDE SEQUENCE</scope>
    <source>
        <strain evidence="12">ZZ-2019</strain>
        <tissue evidence="12">Adductor muscle</tissue>
    </source>
</reference>
<dbReference type="Pfam" id="PF12280">
    <property type="entry name" value="BSMAP"/>
    <property type="match status" value="1"/>
</dbReference>
<proteinExistence type="inferred from homology"/>
<keyword evidence="7 10" id="KW-0472">Membrane</keyword>
<keyword evidence="8" id="KW-0325">Glycoprotein</keyword>
<protein>
    <recommendedName>
        <fullName evidence="14">Transmembrane protein 59</fullName>
    </recommendedName>
</protein>
<feature type="chain" id="PRO_5041742488" description="Transmembrane protein 59" evidence="11">
    <location>
        <begin position="20"/>
        <end position="324"/>
    </location>
</feature>
<evidence type="ECO:0000256" key="1">
    <source>
        <dbReference type="ARBA" id="ARBA00004614"/>
    </source>
</evidence>
<evidence type="ECO:0000256" key="11">
    <source>
        <dbReference type="SAM" id="SignalP"/>
    </source>
</evidence>
<dbReference type="AlphaFoldDB" id="A0AA89BWN0"/>
<evidence type="ECO:0008006" key="14">
    <source>
        <dbReference type="Google" id="ProtNLM"/>
    </source>
</evidence>
<evidence type="ECO:0000256" key="4">
    <source>
        <dbReference type="ARBA" id="ARBA00022729"/>
    </source>
</evidence>